<dbReference type="PROSITE" id="PS51898">
    <property type="entry name" value="TYR_RECOMBINASE"/>
    <property type="match status" value="1"/>
</dbReference>
<keyword evidence="4" id="KW-0233">DNA recombination</keyword>
<dbReference type="InterPro" id="IPR011010">
    <property type="entry name" value="DNA_brk_join_enz"/>
</dbReference>
<reference evidence="8" key="2">
    <citation type="submission" date="2023-01" db="EMBL/GenBank/DDBJ databases">
        <authorList>
            <person name="Sun Q."/>
            <person name="Evtushenko L."/>
        </authorList>
    </citation>
    <scope>NUCLEOTIDE SEQUENCE</scope>
    <source>
        <strain evidence="8">VKM Ac-1069</strain>
    </source>
</reference>
<name>A0A9W6L086_9PSEU</name>
<dbReference type="Pfam" id="PF02899">
    <property type="entry name" value="Phage_int_SAM_1"/>
    <property type="match status" value="1"/>
</dbReference>
<dbReference type="Pfam" id="PF00589">
    <property type="entry name" value="Phage_integrase"/>
    <property type="match status" value="1"/>
</dbReference>
<dbReference type="AlphaFoldDB" id="A0A9W6L086"/>
<comment type="similarity">
    <text evidence="1">Belongs to the 'phage' integrase family.</text>
</comment>
<evidence type="ECO:0000256" key="4">
    <source>
        <dbReference type="ARBA" id="ARBA00023172"/>
    </source>
</evidence>
<evidence type="ECO:0000259" key="6">
    <source>
        <dbReference type="PROSITE" id="PS51898"/>
    </source>
</evidence>
<dbReference type="GO" id="GO:0015074">
    <property type="term" value="P:DNA integration"/>
    <property type="evidence" value="ECO:0007669"/>
    <property type="project" value="UniProtKB-KW"/>
</dbReference>
<dbReference type="PANTHER" id="PTHR30349:SF64">
    <property type="entry name" value="PROPHAGE INTEGRASE INTD-RELATED"/>
    <property type="match status" value="1"/>
</dbReference>
<dbReference type="Proteomes" id="UP001143463">
    <property type="component" value="Unassembled WGS sequence"/>
</dbReference>
<organism evidence="8 9">
    <name type="scientific">Pseudonocardia halophobica</name>
    <dbReference type="NCBI Taxonomy" id="29401"/>
    <lineage>
        <taxon>Bacteria</taxon>
        <taxon>Bacillati</taxon>
        <taxon>Actinomycetota</taxon>
        <taxon>Actinomycetes</taxon>
        <taxon>Pseudonocardiales</taxon>
        <taxon>Pseudonocardiaceae</taxon>
        <taxon>Pseudonocardia</taxon>
    </lineage>
</organism>
<dbReference type="CDD" id="cd00397">
    <property type="entry name" value="DNA_BRE_C"/>
    <property type="match status" value="1"/>
</dbReference>
<evidence type="ECO:0000313" key="9">
    <source>
        <dbReference type="Proteomes" id="UP001143463"/>
    </source>
</evidence>
<reference evidence="8" key="1">
    <citation type="journal article" date="2014" name="Int. J. Syst. Evol. Microbiol.">
        <title>Complete genome sequence of Corynebacterium casei LMG S-19264T (=DSM 44701T), isolated from a smear-ripened cheese.</title>
        <authorList>
            <consortium name="US DOE Joint Genome Institute (JGI-PGF)"/>
            <person name="Walter F."/>
            <person name="Albersmeier A."/>
            <person name="Kalinowski J."/>
            <person name="Ruckert C."/>
        </authorList>
    </citation>
    <scope>NUCLEOTIDE SEQUENCE</scope>
    <source>
        <strain evidence="8">VKM Ac-1069</strain>
    </source>
</reference>
<keyword evidence="3 5" id="KW-0238">DNA-binding</keyword>
<dbReference type="InterPro" id="IPR002104">
    <property type="entry name" value="Integrase_catalytic"/>
</dbReference>
<dbReference type="Gene3D" id="1.10.150.130">
    <property type="match status" value="1"/>
</dbReference>
<sequence length="315" mass="35734">MLPQRSARLSDVPGGRAMRPRFDRSILDAADRDALAEHIRDMKRRGLRPPTLRNREMRVLDLATHLAPRTLLQATTADIEQWLDAQVNRGLSQATRVSYTANIRSFYGWLARRGYLTEDPTREIPLPRRPHARPRPIPEADLELALTTADQRMRAWLVLGSYCGLRAMEIHQVRREDILDHLDPPILDIPEGKGGRPRKVPLPAEVLAELAPHMTGRRGRLWALDQQPDRPGYHVSILVNAHLRQLGIPHTCHSLRHRYGTRIYQLSRDLRLTQELLGHSSPATTQIYTQFSQDHAAAVVAHLGSLLGPRRGPLS</sequence>
<dbReference type="PANTHER" id="PTHR30349">
    <property type="entry name" value="PHAGE INTEGRASE-RELATED"/>
    <property type="match status" value="1"/>
</dbReference>
<evidence type="ECO:0000313" key="8">
    <source>
        <dbReference type="EMBL" id="GLL11357.1"/>
    </source>
</evidence>
<proteinExistence type="inferred from homology"/>
<dbReference type="SUPFAM" id="SSF56349">
    <property type="entry name" value="DNA breaking-rejoining enzymes"/>
    <property type="match status" value="1"/>
</dbReference>
<evidence type="ECO:0000256" key="5">
    <source>
        <dbReference type="PROSITE-ProRule" id="PRU01248"/>
    </source>
</evidence>
<dbReference type="InterPro" id="IPR044068">
    <property type="entry name" value="CB"/>
</dbReference>
<evidence type="ECO:0000256" key="2">
    <source>
        <dbReference type="ARBA" id="ARBA00022908"/>
    </source>
</evidence>
<gene>
    <name evidence="8" type="ORF">GCM10017577_24980</name>
</gene>
<dbReference type="PROSITE" id="PS51900">
    <property type="entry name" value="CB"/>
    <property type="match status" value="1"/>
</dbReference>
<dbReference type="InterPro" id="IPR050090">
    <property type="entry name" value="Tyrosine_recombinase_XerCD"/>
</dbReference>
<dbReference type="EMBL" id="BSFQ01000008">
    <property type="protein sequence ID" value="GLL11357.1"/>
    <property type="molecule type" value="Genomic_DNA"/>
</dbReference>
<evidence type="ECO:0000256" key="3">
    <source>
        <dbReference type="ARBA" id="ARBA00023125"/>
    </source>
</evidence>
<dbReference type="InterPro" id="IPR010998">
    <property type="entry name" value="Integrase_recombinase_N"/>
</dbReference>
<feature type="domain" description="Tyr recombinase" evidence="6">
    <location>
        <begin position="132"/>
        <end position="301"/>
    </location>
</feature>
<evidence type="ECO:0000256" key="1">
    <source>
        <dbReference type="ARBA" id="ARBA00008857"/>
    </source>
</evidence>
<accession>A0A9W6L086</accession>
<evidence type="ECO:0000259" key="7">
    <source>
        <dbReference type="PROSITE" id="PS51900"/>
    </source>
</evidence>
<dbReference type="Gene3D" id="1.10.443.10">
    <property type="entry name" value="Intergrase catalytic core"/>
    <property type="match status" value="1"/>
</dbReference>
<dbReference type="InterPro" id="IPR004107">
    <property type="entry name" value="Integrase_SAM-like_N"/>
</dbReference>
<dbReference type="GO" id="GO:0006310">
    <property type="term" value="P:DNA recombination"/>
    <property type="evidence" value="ECO:0007669"/>
    <property type="project" value="UniProtKB-KW"/>
</dbReference>
<comment type="caution">
    <text evidence="8">The sequence shown here is derived from an EMBL/GenBank/DDBJ whole genome shotgun (WGS) entry which is preliminary data.</text>
</comment>
<feature type="domain" description="Core-binding (CB)" evidence="7">
    <location>
        <begin position="29"/>
        <end position="111"/>
    </location>
</feature>
<keyword evidence="9" id="KW-1185">Reference proteome</keyword>
<dbReference type="GO" id="GO:0003677">
    <property type="term" value="F:DNA binding"/>
    <property type="evidence" value="ECO:0007669"/>
    <property type="project" value="UniProtKB-UniRule"/>
</dbReference>
<protein>
    <submittedName>
        <fullName evidence="8">Integrase</fullName>
    </submittedName>
</protein>
<keyword evidence="2" id="KW-0229">DNA integration</keyword>
<dbReference type="InterPro" id="IPR013762">
    <property type="entry name" value="Integrase-like_cat_sf"/>
</dbReference>